<dbReference type="Proteomes" id="UP000680750">
    <property type="component" value="Chromosome"/>
</dbReference>
<dbReference type="Pfam" id="PF13560">
    <property type="entry name" value="HTH_31"/>
    <property type="match status" value="1"/>
</dbReference>
<evidence type="ECO:0000313" key="3">
    <source>
        <dbReference type="Proteomes" id="UP000680750"/>
    </source>
</evidence>
<dbReference type="EMBL" id="AP023354">
    <property type="protein sequence ID" value="BCJ26400.1"/>
    <property type="molecule type" value="Genomic_DNA"/>
</dbReference>
<accession>A0A810KTF9</accession>
<dbReference type="PROSITE" id="PS50943">
    <property type="entry name" value="HTH_CROC1"/>
    <property type="match status" value="1"/>
</dbReference>
<dbReference type="RefSeq" id="WP_051802376.1">
    <property type="nucleotide sequence ID" value="NZ_AP023354.1"/>
</dbReference>
<reference evidence="2" key="1">
    <citation type="submission" date="2020-08" db="EMBL/GenBank/DDBJ databases">
        <title>Whole genome shotgun sequence of Actinocatenispora sera NBRC 101916.</title>
        <authorList>
            <person name="Komaki H."/>
            <person name="Tamura T."/>
        </authorList>
    </citation>
    <scope>NUCLEOTIDE SEQUENCE</scope>
    <source>
        <strain evidence="2">NBRC 101916</strain>
    </source>
</reference>
<dbReference type="Gene3D" id="1.10.260.40">
    <property type="entry name" value="lambda repressor-like DNA-binding domains"/>
    <property type="match status" value="1"/>
</dbReference>
<organism evidence="2 3">
    <name type="scientific">Actinocatenispora sera</name>
    <dbReference type="NCBI Taxonomy" id="390989"/>
    <lineage>
        <taxon>Bacteria</taxon>
        <taxon>Bacillati</taxon>
        <taxon>Actinomycetota</taxon>
        <taxon>Actinomycetes</taxon>
        <taxon>Micromonosporales</taxon>
        <taxon>Micromonosporaceae</taxon>
        <taxon>Actinocatenispora</taxon>
    </lineage>
</organism>
<evidence type="ECO:0000313" key="2">
    <source>
        <dbReference type="EMBL" id="BCJ26400.1"/>
    </source>
</evidence>
<gene>
    <name evidence="2" type="ORF">Asera_05080</name>
</gene>
<protein>
    <submittedName>
        <fullName evidence="2">Transcriptional regulator</fullName>
    </submittedName>
</protein>
<dbReference type="SMART" id="SM00530">
    <property type="entry name" value="HTH_XRE"/>
    <property type="match status" value="1"/>
</dbReference>
<dbReference type="CDD" id="cd00093">
    <property type="entry name" value="HTH_XRE"/>
    <property type="match status" value="1"/>
</dbReference>
<dbReference type="GO" id="GO:0003677">
    <property type="term" value="F:DNA binding"/>
    <property type="evidence" value="ECO:0007669"/>
    <property type="project" value="InterPro"/>
</dbReference>
<dbReference type="Pfam" id="PF19054">
    <property type="entry name" value="DUF5753"/>
    <property type="match status" value="1"/>
</dbReference>
<name>A0A810KTF9_9ACTN</name>
<dbReference type="SUPFAM" id="SSF47413">
    <property type="entry name" value="lambda repressor-like DNA-binding domains"/>
    <property type="match status" value="1"/>
</dbReference>
<dbReference type="InterPro" id="IPR001387">
    <property type="entry name" value="Cro/C1-type_HTH"/>
</dbReference>
<sequence length="271" mass="30041">MKTSLSELDAGAVRRAYAAELRRARNAAGLTQEQLAARICYSTGLVSMIETGRRPPSVDFTSRCDKLLGTGGTLARLLPAQSDYPEWFRDFVTLEAEALAIREVEVQVMPGLLQTEEYARAVLRNSWPPKDPDEIERRLAARVRRQQILDRDDPPLLSVILNESVLHIPVGGPDVMRSQCRYLLAMAERPHIEIQVLTFAATARAPMGGGFTVLDFAAGPPVAYAESLANSQVVNDPNIVQRYGRAFDAMCRRALAPEQLADEIVRIRGER</sequence>
<dbReference type="KEGG" id="aser:Asera_05080"/>
<dbReference type="AlphaFoldDB" id="A0A810KTF9"/>
<dbReference type="InterPro" id="IPR010982">
    <property type="entry name" value="Lambda_DNA-bd_dom_sf"/>
</dbReference>
<proteinExistence type="predicted"/>
<evidence type="ECO:0000259" key="1">
    <source>
        <dbReference type="PROSITE" id="PS50943"/>
    </source>
</evidence>
<dbReference type="InterPro" id="IPR043917">
    <property type="entry name" value="DUF5753"/>
</dbReference>
<keyword evidence="3" id="KW-1185">Reference proteome</keyword>
<feature type="domain" description="HTH cro/C1-type" evidence="1">
    <location>
        <begin position="21"/>
        <end position="77"/>
    </location>
</feature>